<dbReference type="GO" id="GO:0016787">
    <property type="term" value="F:hydrolase activity"/>
    <property type="evidence" value="ECO:0007669"/>
    <property type="project" value="UniProtKB-KW"/>
</dbReference>
<dbReference type="InterPro" id="IPR029401">
    <property type="entry name" value="Nudix_N"/>
</dbReference>
<dbReference type="CDD" id="cd04511">
    <property type="entry name" value="NUDIX_Hydrolase"/>
    <property type="match status" value="1"/>
</dbReference>
<dbReference type="Gene3D" id="2.20.70.10">
    <property type="match status" value="1"/>
</dbReference>
<accession>A0A5M6I6V9</accession>
<dbReference type="InterPro" id="IPR000086">
    <property type="entry name" value="NUDIX_hydrolase_dom"/>
</dbReference>
<keyword evidence="2" id="KW-0378">Hydrolase</keyword>
<dbReference type="PANTHER" id="PTHR43222">
    <property type="entry name" value="NUDIX HYDROLASE 23"/>
    <property type="match status" value="1"/>
</dbReference>
<reference evidence="2 3" key="1">
    <citation type="submission" date="2019-09" db="EMBL/GenBank/DDBJ databases">
        <title>Genome sequence of Roseospira marina, one of the more divergent members of the non-sulfur purple photosynthetic bacterial family, the Rhodospirillaceae.</title>
        <authorList>
            <person name="Meyer T."/>
            <person name="Kyndt J."/>
        </authorList>
    </citation>
    <scope>NUCLEOTIDE SEQUENCE [LARGE SCALE GENOMIC DNA]</scope>
    <source>
        <strain evidence="2 3">DSM 15113</strain>
    </source>
</reference>
<dbReference type="PROSITE" id="PS51462">
    <property type="entry name" value="NUDIX"/>
    <property type="match status" value="1"/>
</dbReference>
<dbReference type="RefSeq" id="WP_150063908.1">
    <property type="nucleotide sequence ID" value="NZ_JACHII010000026.1"/>
</dbReference>
<evidence type="ECO:0000259" key="1">
    <source>
        <dbReference type="PROSITE" id="PS51462"/>
    </source>
</evidence>
<dbReference type="Pfam" id="PF00293">
    <property type="entry name" value="NUDIX"/>
    <property type="match status" value="1"/>
</dbReference>
<name>A0A5M6I6V9_9PROT</name>
<dbReference type="OrthoDB" id="9761969at2"/>
<comment type="caution">
    <text evidence="2">The sequence shown here is derived from an EMBL/GenBank/DDBJ whole genome shotgun (WGS) entry which is preliminary data.</text>
</comment>
<evidence type="ECO:0000313" key="2">
    <source>
        <dbReference type="EMBL" id="KAA5603984.1"/>
    </source>
</evidence>
<keyword evidence="3" id="KW-1185">Reference proteome</keyword>
<dbReference type="Pfam" id="PF14803">
    <property type="entry name" value="Zn_ribbon_Nudix"/>
    <property type="match status" value="1"/>
</dbReference>
<dbReference type="Proteomes" id="UP000324065">
    <property type="component" value="Unassembled WGS sequence"/>
</dbReference>
<proteinExistence type="predicted"/>
<dbReference type="PANTHER" id="PTHR43222:SF2">
    <property type="entry name" value="NUDIX HYDROLASE 23, CHLOROPLASTIC"/>
    <property type="match status" value="1"/>
</dbReference>
<feature type="domain" description="Nudix hydrolase" evidence="1">
    <location>
        <begin position="36"/>
        <end position="161"/>
    </location>
</feature>
<evidence type="ECO:0000313" key="3">
    <source>
        <dbReference type="Proteomes" id="UP000324065"/>
    </source>
</evidence>
<dbReference type="InterPro" id="IPR015797">
    <property type="entry name" value="NUDIX_hydrolase-like_dom_sf"/>
</dbReference>
<gene>
    <name evidence="2" type="ORF">F1188_18215</name>
</gene>
<dbReference type="EMBL" id="VWPJ01000026">
    <property type="protein sequence ID" value="KAA5603984.1"/>
    <property type="molecule type" value="Genomic_DNA"/>
</dbReference>
<sequence>MPVPGGARGAGPTVAMVPDGDDRERLVCTDCGYVRYDNPKIIVGAVCTWEDRYLLVRRAIPPREGHWCLPSGFMELGESTEAGATREVWEEACARVAVTDLLALYNLAHISQVHLIYRARMLTPDCAPGPESQEVTLVAWDELPWNDLAYPNVAWALRQHRAMRGRANFAPLGVPDDDDPLT</sequence>
<protein>
    <submittedName>
        <fullName evidence="2">NUDIX hydrolase</fullName>
    </submittedName>
</protein>
<dbReference type="Gene3D" id="3.90.79.10">
    <property type="entry name" value="Nucleoside Triphosphate Pyrophosphohydrolase"/>
    <property type="match status" value="1"/>
</dbReference>
<dbReference type="SUPFAM" id="SSF55811">
    <property type="entry name" value="Nudix"/>
    <property type="match status" value="1"/>
</dbReference>
<dbReference type="AlphaFoldDB" id="A0A5M6I6V9"/>
<organism evidence="2 3">
    <name type="scientific">Roseospira marina</name>
    <dbReference type="NCBI Taxonomy" id="140057"/>
    <lineage>
        <taxon>Bacteria</taxon>
        <taxon>Pseudomonadati</taxon>
        <taxon>Pseudomonadota</taxon>
        <taxon>Alphaproteobacteria</taxon>
        <taxon>Rhodospirillales</taxon>
        <taxon>Rhodospirillaceae</taxon>
        <taxon>Roseospira</taxon>
    </lineage>
</organism>